<feature type="region of interest" description="Disordered" evidence="6">
    <location>
        <begin position="334"/>
        <end position="421"/>
    </location>
</feature>
<evidence type="ECO:0000259" key="7">
    <source>
        <dbReference type="PROSITE" id="PS50179"/>
    </source>
</evidence>
<evidence type="ECO:0000313" key="9">
    <source>
        <dbReference type="EMBL" id="KAJ6399449.1"/>
    </source>
</evidence>
<dbReference type="Gene3D" id="1.20.58.160">
    <property type="match status" value="1"/>
</dbReference>
<dbReference type="InterPro" id="IPR004152">
    <property type="entry name" value="GAT_dom"/>
</dbReference>
<evidence type="ECO:0000256" key="5">
    <source>
        <dbReference type="ARBA" id="ARBA00023136"/>
    </source>
</evidence>
<dbReference type="SUPFAM" id="SSF48464">
    <property type="entry name" value="ENTH/VHS domain"/>
    <property type="match status" value="1"/>
</dbReference>
<keyword evidence="3" id="KW-0813">Transport</keyword>
<dbReference type="PANTHER" id="PTHR46646:SF5">
    <property type="entry name" value="TOM1-LIKE PROTEIN 2"/>
    <property type="match status" value="1"/>
</dbReference>
<dbReference type="InterPro" id="IPR002014">
    <property type="entry name" value="VHS_dom"/>
</dbReference>
<organism evidence="9 10">
    <name type="scientific">Salix suchowensis</name>
    <dbReference type="NCBI Taxonomy" id="1278906"/>
    <lineage>
        <taxon>Eukaryota</taxon>
        <taxon>Viridiplantae</taxon>
        <taxon>Streptophyta</taxon>
        <taxon>Embryophyta</taxon>
        <taxon>Tracheophyta</taxon>
        <taxon>Spermatophyta</taxon>
        <taxon>Magnoliopsida</taxon>
        <taxon>eudicotyledons</taxon>
        <taxon>Gunneridae</taxon>
        <taxon>Pentapetalae</taxon>
        <taxon>rosids</taxon>
        <taxon>fabids</taxon>
        <taxon>Malpighiales</taxon>
        <taxon>Salicaceae</taxon>
        <taxon>Saliceae</taxon>
        <taxon>Salix</taxon>
    </lineage>
</organism>
<evidence type="ECO:0000256" key="3">
    <source>
        <dbReference type="ARBA" id="ARBA00022448"/>
    </source>
</evidence>
<dbReference type="InterPro" id="IPR008942">
    <property type="entry name" value="ENTH_VHS"/>
</dbReference>
<dbReference type="Proteomes" id="UP001141253">
    <property type="component" value="Chromosome 5"/>
</dbReference>
<dbReference type="CDD" id="cd03561">
    <property type="entry name" value="VHS"/>
    <property type="match status" value="1"/>
</dbReference>
<dbReference type="InterPro" id="IPR038425">
    <property type="entry name" value="GAT_sf"/>
</dbReference>
<dbReference type="SMART" id="SM00288">
    <property type="entry name" value="VHS"/>
    <property type="match status" value="1"/>
</dbReference>
<sequence length="421" mass="46775">MDKLKLTEWGERLKTGGAQMSRLVSDKVKEILQTPTPESKMVDEATLETMEEPNWGLNLRVCSMINSQEFSGTEIVKAIKRKISGRNVVSQRLSLDLLETCTSNCEKVFSEVASEKVLDEMVRMIENPQTDQGNRDRALQLIRAWGESEDLEYLPVFHQTYMSLKERSLPPPPVEDGSSFPAQYSLESYVHQEPLSPLGSYPIPDTGLHGADRSTISYDFGGLSIEEKNETLVTARNSLELLSSILNAETEPKPIKEDLTVSLLDKCKQSQSVIQRIIESTTDDEAMLFEALNLHDELQQVILRYNELEAGIKSSEQLPQSSDNTGANILPAEVEPHDETRIADPPTGAAQVEPHNETRIADPPTGAAQVGPHNETKIEDPTREGPARLGPHNETKTGDPQKAEGAELSSERKNDEREFSS</sequence>
<evidence type="ECO:0000259" key="8">
    <source>
        <dbReference type="PROSITE" id="PS50909"/>
    </source>
</evidence>
<dbReference type="PANTHER" id="PTHR46646">
    <property type="entry name" value="TOM1-LIKE PROTEIN 1"/>
    <property type="match status" value="1"/>
</dbReference>
<feature type="domain" description="VHS" evidence="7">
    <location>
        <begin position="45"/>
        <end position="172"/>
    </location>
</feature>
<evidence type="ECO:0000256" key="1">
    <source>
        <dbReference type="ARBA" id="ARBA00004170"/>
    </source>
</evidence>
<reference evidence="9" key="2">
    <citation type="journal article" date="2023" name="Int. J. Mol. Sci.">
        <title>De Novo Assembly and Annotation of 11 Diverse Shrub Willow (Salix) Genomes Reveals Novel Gene Organization in Sex-Linked Regions.</title>
        <authorList>
            <person name="Hyden B."/>
            <person name="Feng K."/>
            <person name="Yates T.B."/>
            <person name="Jawdy S."/>
            <person name="Cereghino C."/>
            <person name="Smart L.B."/>
            <person name="Muchero W."/>
        </authorList>
    </citation>
    <scope>NUCLEOTIDE SEQUENCE</scope>
    <source>
        <tissue evidence="9">Shoot tip</tissue>
    </source>
</reference>
<comment type="caution">
    <text evidence="9">The sequence shown here is derived from an EMBL/GenBank/DDBJ whole genome shotgun (WGS) entry which is preliminary data.</text>
</comment>
<keyword evidence="5" id="KW-0472">Membrane</keyword>
<gene>
    <name evidence="9" type="ORF">OIU77_020074</name>
</gene>
<dbReference type="InterPro" id="IPR044836">
    <property type="entry name" value="TOL_plant"/>
</dbReference>
<comment type="subcellular location">
    <subcellularLocation>
        <location evidence="1">Membrane</location>
        <topology evidence="1">Peripheral membrane protein</topology>
    </subcellularLocation>
</comment>
<dbReference type="Pfam" id="PF03127">
    <property type="entry name" value="GAT"/>
    <property type="match status" value="1"/>
</dbReference>
<keyword evidence="10" id="KW-1185">Reference proteome</keyword>
<evidence type="ECO:0000256" key="4">
    <source>
        <dbReference type="ARBA" id="ARBA00022927"/>
    </source>
</evidence>
<evidence type="ECO:0000256" key="6">
    <source>
        <dbReference type="SAM" id="MobiDB-lite"/>
    </source>
</evidence>
<name>A0ABQ9CKM2_9ROSI</name>
<dbReference type="PROSITE" id="PS50179">
    <property type="entry name" value="VHS"/>
    <property type="match status" value="1"/>
</dbReference>
<dbReference type="Gene3D" id="1.25.40.90">
    <property type="match status" value="1"/>
</dbReference>
<accession>A0ABQ9CKM2</accession>
<evidence type="ECO:0000256" key="2">
    <source>
        <dbReference type="ARBA" id="ARBA00007708"/>
    </source>
</evidence>
<dbReference type="Pfam" id="PF00790">
    <property type="entry name" value="VHS"/>
    <property type="match status" value="1"/>
</dbReference>
<protein>
    <recommendedName>
        <fullName evidence="11">TOM1-like protein 2</fullName>
    </recommendedName>
</protein>
<feature type="domain" description="GAT" evidence="8">
    <location>
        <begin position="223"/>
        <end position="310"/>
    </location>
</feature>
<dbReference type="SUPFAM" id="SSF89009">
    <property type="entry name" value="GAT-like domain"/>
    <property type="match status" value="1"/>
</dbReference>
<evidence type="ECO:0008006" key="11">
    <source>
        <dbReference type="Google" id="ProtNLM"/>
    </source>
</evidence>
<dbReference type="PROSITE" id="PS50909">
    <property type="entry name" value="GAT"/>
    <property type="match status" value="1"/>
</dbReference>
<evidence type="ECO:0000313" key="10">
    <source>
        <dbReference type="Proteomes" id="UP001141253"/>
    </source>
</evidence>
<proteinExistence type="inferred from homology"/>
<feature type="compositionally biased region" description="Basic and acidic residues" evidence="6">
    <location>
        <begin position="374"/>
        <end position="421"/>
    </location>
</feature>
<reference evidence="9" key="1">
    <citation type="submission" date="2022-10" db="EMBL/GenBank/DDBJ databases">
        <authorList>
            <person name="Hyden B.L."/>
            <person name="Feng K."/>
            <person name="Yates T."/>
            <person name="Jawdy S."/>
            <person name="Smart L.B."/>
            <person name="Muchero W."/>
        </authorList>
    </citation>
    <scope>NUCLEOTIDE SEQUENCE</scope>
    <source>
        <tissue evidence="9">Shoot tip</tissue>
    </source>
</reference>
<comment type="similarity">
    <text evidence="2">Belongs to the TOM1 family.</text>
</comment>
<keyword evidence="4" id="KW-0653">Protein transport</keyword>
<dbReference type="EMBL" id="JAPFFI010000003">
    <property type="protein sequence ID" value="KAJ6399449.1"/>
    <property type="molecule type" value="Genomic_DNA"/>
</dbReference>